<name>A0A0P1APM3_PLAHL</name>
<dbReference type="AlphaFoldDB" id="A0A0P1APM3"/>
<reference evidence="2" key="1">
    <citation type="submission" date="2014-09" db="EMBL/GenBank/DDBJ databases">
        <authorList>
            <person name="Sharma Rahul"/>
            <person name="Thines Marco"/>
        </authorList>
    </citation>
    <scope>NUCLEOTIDE SEQUENCE [LARGE SCALE GENOMIC DNA]</scope>
</reference>
<protein>
    <submittedName>
        <fullName evidence="1">Uncharacterized protein</fullName>
    </submittedName>
</protein>
<evidence type="ECO:0000313" key="2">
    <source>
        <dbReference type="Proteomes" id="UP000054928"/>
    </source>
</evidence>
<proteinExistence type="predicted"/>
<dbReference type="Proteomes" id="UP000054928">
    <property type="component" value="Unassembled WGS sequence"/>
</dbReference>
<sequence>MVFKLSLPSRTVVSAKSFHYQISFHNQDPILRKSNRRHNFCRNFGYITLFGLYCQYIYI</sequence>
<dbReference type="EMBL" id="CCYD01000653">
    <property type="protein sequence ID" value="CEG43148.1"/>
    <property type="molecule type" value="Genomic_DNA"/>
</dbReference>
<accession>A0A0P1APM3</accession>
<dbReference type="GeneID" id="59052666"/>
<keyword evidence="2" id="KW-1185">Reference proteome</keyword>
<dbReference type="RefSeq" id="XP_036263254.1">
    <property type="nucleotide sequence ID" value="XM_036407561.1"/>
</dbReference>
<evidence type="ECO:0000313" key="1">
    <source>
        <dbReference type="EMBL" id="CEG43148.1"/>
    </source>
</evidence>
<organism evidence="1 2">
    <name type="scientific">Plasmopara halstedii</name>
    <name type="common">Downy mildew of sunflower</name>
    <dbReference type="NCBI Taxonomy" id="4781"/>
    <lineage>
        <taxon>Eukaryota</taxon>
        <taxon>Sar</taxon>
        <taxon>Stramenopiles</taxon>
        <taxon>Oomycota</taxon>
        <taxon>Peronosporomycetes</taxon>
        <taxon>Peronosporales</taxon>
        <taxon>Peronosporaceae</taxon>
        <taxon>Plasmopara</taxon>
    </lineage>
</organism>